<organism evidence="1 2">
    <name type="scientific">Ciona intestinalis</name>
    <name type="common">Transparent sea squirt</name>
    <name type="synonym">Ascidia intestinalis</name>
    <dbReference type="NCBI Taxonomy" id="7719"/>
    <lineage>
        <taxon>Eukaryota</taxon>
        <taxon>Metazoa</taxon>
        <taxon>Chordata</taxon>
        <taxon>Tunicata</taxon>
        <taxon>Ascidiacea</taxon>
        <taxon>Phlebobranchia</taxon>
        <taxon>Cionidae</taxon>
        <taxon>Ciona</taxon>
    </lineage>
</organism>
<dbReference type="AlphaFoldDB" id="H2XR25"/>
<evidence type="ECO:0008006" key="3">
    <source>
        <dbReference type="Google" id="ProtNLM"/>
    </source>
</evidence>
<dbReference type="Proteomes" id="UP000008144">
    <property type="component" value="Unassembled WGS sequence"/>
</dbReference>
<dbReference type="Gene3D" id="2.60.120.200">
    <property type="match status" value="1"/>
</dbReference>
<evidence type="ECO:0000313" key="1">
    <source>
        <dbReference type="Ensembl" id="ENSCINP00000032109.1"/>
    </source>
</evidence>
<keyword evidence="2" id="KW-1185">Reference proteome</keyword>
<dbReference type="InParanoid" id="H2XR25"/>
<dbReference type="SUPFAM" id="SSF49899">
    <property type="entry name" value="Concanavalin A-like lectins/glucanases"/>
    <property type="match status" value="1"/>
</dbReference>
<name>H2XR25_CIOIN</name>
<dbReference type="Ensembl" id="ENSCINT00000035358.1">
    <property type="protein sequence ID" value="ENSCINP00000032109.1"/>
    <property type="gene ID" value="ENSCING00000018507.1"/>
</dbReference>
<evidence type="ECO:0000313" key="2">
    <source>
        <dbReference type="Proteomes" id="UP000008144"/>
    </source>
</evidence>
<reference evidence="1" key="3">
    <citation type="submission" date="2025-09" db="UniProtKB">
        <authorList>
            <consortium name="Ensembl"/>
        </authorList>
    </citation>
    <scope>IDENTIFICATION</scope>
</reference>
<reference evidence="2" key="1">
    <citation type="journal article" date="2002" name="Science">
        <title>The draft genome of Ciona intestinalis: insights into chordate and vertebrate origins.</title>
        <authorList>
            <person name="Dehal P."/>
            <person name="Satou Y."/>
            <person name="Campbell R.K."/>
            <person name="Chapman J."/>
            <person name="Degnan B."/>
            <person name="De Tomaso A."/>
            <person name="Davidson B."/>
            <person name="Di Gregorio A."/>
            <person name="Gelpke M."/>
            <person name="Goodstein D.M."/>
            <person name="Harafuji N."/>
            <person name="Hastings K.E."/>
            <person name="Ho I."/>
            <person name="Hotta K."/>
            <person name="Huang W."/>
            <person name="Kawashima T."/>
            <person name="Lemaire P."/>
            <person name="Martinez D."/>
            <person name="Meinertzhagen I.A."/>
            <person name="Necula S."/>
            <person name="Nonaka M."/>
            <person name="Putnam N."/>
            <person name="Rash S."/>
            <person name="Saiga H."/>
            <person name="Satake M."/>
            <person name="Terry A."/>
            <person name="Yamada L."/>
            <person name="Wang H.G."/>
            <person name="Awazu S."/>
            <person name="Azumi K."/>
            <person name="Boore J."/>
            <person name="Branno M."/>
            <person name="Chin-Bow S."/>
            <person name="DeSantis R."/>
            <person name="Doyle S."/>
            <person name="Francino P."/>
            <person name="Keys D.N."/>
            <person name="Haga S."/>
            <person name="Hayashi H."/>
            <person name="Hino K."/>
            <person name="Imai K.S."/>
            <person name="Inaba K."/>
            <person name="Kano S."/>
            <person name="Kobayashi K."/>
            <person name="Kobayashi M."/>
            <person name="Lee B.I."/>
            <person name="Makabe K.W."/>
            <person name="Manohar C."/>
            <person name="Matassi G."/>
            <person name="Medina M."/>
            <person name="Mochizuki Y."/>
            <person name="Mount S."/>
            <person name="Morishita T."/>
            <person name="Miura S."/>
            <person name="Nakayama A."/>
            <person name="Nishizaka S."/>
            <person name="Nomoto H."/>
            <person name="Ohta F."/>
            <person name="Oishi K."/>
            <person name="Rigoutsos I."/>
            <person name="Sano M."/>
            <person name="Sasaki A."/>
            <person name="Sasakura Y."/>
            <person name="Shoguchi E."/>
            <person name="Shin-i T."/>
            <person name="Spagnuolo A."/>
            <person name="Stainier D."/>
            <person name="Suzuki M.M."/>
            <person name="Tassy O."/>
            <person name="Takatori N."/>
            <person name="Tokuoka M."/>
            <person name="Yagi K."/>
            <person name="Yoshizaki F."/>
            <person name="Wada S."/>
            <person name="Zhang C."/>
            <person name="Hyatt P.D."/>
            <person name="Larimer F."/>
            <person name="Detter C."/>
            <person name="Doggett N."/>
            <person name="Glavina T."/>
            <person name="Hawkins T."/>
            <person name="Richardson P."/>
            <person name="Lucas S."/>
            <person name="Kohara Y."/>
            <person name="Levine M."/>
            <person name="Satoh N."/>
            <person name="Rokhsar D.S."/>
        </authorList>
    </citation>
    <scope>NUCLEOTIDE SEQUENCE [LARGE SCALE GENOMIC DNA]</scope>
</reference>
<reference evidence="1" key="2">
    <citation type="submission" date="2025-08" db="UniProtKB">
        <authorList>
            <consortium name="Ensembl"/>
        </authorList>
    </citation>
    <scope>IDENTIFICATION</scope>
</reference>
<protein>
    <recommendedName>
        <fullName evidence="3">Pentraxin</fullName>
    </recommendedName>
</protein>
<dbReference type="HOGENOM" id="CLU_1323499_0_0_1"/>
<dbReference type="InterPro" id="IPR013320">
    <property type="entry name" value="ConA-like_dom_sf"/>
</dbReference>
<proteinExistence type="predicted"/>
<sequence length="208" mass="23807">MDVKITATAGSRCFDVLSYNRDADISLKLRACVEDSTNQAFLRATYYSPNKNGLQSAHMLFDYQTTFKIYLDSWYRVAMTWNKNDKLLQIIAFDNADSVGLVSRFTFSGIGDENLFQPGGFISLGQWELPTRTSVAESIWINQVALWKSELTRDEIRNNMRRVVKVSEPNLANLWKFTEGQGLMVQDVVSNNNLHMLGYGRRTPIWTL</sequence>
<accession>H2XR25</accession>